<name>A0ACA9R0V4_9GLOM</name>
<evidence type="ECO:0000313" key="1">
    <source>
        <dbReference type="EMBL" id="CAG8772181.1"/>
    </source>
</evidence>
<proteinExistence type="predicted"/>
<reference evidence="1" key="1">
    <citation type="submission" date="2021-06" db="EMBL/GenBank/DDBJ databases">
        <authorList>
            <person name="Kallberg Y."/>
            <person name="Tangrot J."/>
            <person name="Rosling A."/>
        </authorList>
    </citation>
    <scope>NUCLEOTIDE SEQUENCE</scope>
    <source>
        <strain evidence="1">IL203A</strain>
    </source>
</reference>
<evidence type="ECO:0000313" key="2">
    <source>
        <dbReference type="Proteomes" id="UP000789702"/>
    </source>
</evidence>
<keyword evidence="2" id="KW-1185">Reference proteome</keyword>
<organism evidence="1 2">
    <name type="scientific">Dentiscutata heterogama</name>
    <dbReference type="NCBI Taxonomy" id="1316150"/>
    <lineage>
        <taxon>Eukaryota</taxon>
        <taxon>Fungi</taxon>
        <taxon>Fungi incertae sedis</taxon>
        <taxon>Mucoromycota</taxon>
        <taxon>Glomeromycotina</taxon>
        <taxon>Glomeromycetes</taxon>
        <taxon>Diversisporales</taxon>
        <taxon>Gigasporaceae</taxon>
        <taxon>Dentiscutata</taxon>
    </lineage>
</organism>
<gene>
    <name evidence="1" type="ORF">DHETER_LOCUS15898</name>
</gene>
<protein>
    <submittedName>
        <fullName evidence="1">11853_t:CDS:1</fullName>
    </submittedName>
</protein>
<feature type="non-terminal residue" evidence="1">
    <location>
        <position position="117"/>
    </location>
</feature>
<sequence length="117" mass="13544">TQKQKKQNLARFPSIIPKSRGCYCNSIAEDDLKSPGELRMLLQQIKEKRENKIRIGLANLEPIPHKINNISAREIHIMRPTFVMVFDSLRRIQETTLKQSSGRNLSEATRRTVDIMN</sequence>
<feature type="non-terminal residue" evidence="1">
    <location>
        <position position="1"/>
    </location>
</feature>
<dbReference type="EMBL" id="CAJVPU010057512">
    <property type="protein sequence ID" value="CAG8772181.1"/>
    <property type="molecule type" value="Genomic_DNA"/>
</dbReference>
<dbReference type="Proteomes" id="UP000789702">
    <property type="component" value="Unassembled WGS sequence"/>
</dbReference>
<comment type="caution">
    <text evidence="1">The sequence shown here is derived from an EMBL/GenBank/DDBJ whole genome shotgun (WGS) entry which is preliminary data.</text>
</comment>
<accession>A0ACA9R0V4</accession>